<keyword evidence="2 6" id="KW-0378">Hydrolase</keyword>
<dbReference type="CDD" id="cd00268">
    <property type="entry name" value="DEADc"/>
    <property type="match status" value="1"/>
</dbReference>
<feature type="region of interest" description="Disordered" evidence="7">
    <location>
        <begin position="39"/>
        <end position="94"/>
    </location>
</feature>
<accession>A0AAF0IZH9</accession>
<keyword evidence="4 6" id="KW-0067">ATP-binding</keyword>
<dbReference type="GO" id="GO:0016787">
    <property type="term" value="F:hydrolase activity"/>
    <property type="evidence" value="ECO:0007669"/>
    <property type="project" value="UniProtKB-KW"/>
</dbReference>
<dbReference type="AlphaFoldDB" id="A0AAF0IZH9"/>
<evidence type="ECO:0000256" key="1">
    <source>
        <dbReference type="ARBA" id="ARBA00022741"/>
    </source>
</evidence>
<dbReference type="InterPro" id="IPR011545">
    <property type="entry name" value="DEAD/DEAH_box_helicase_dom"/>
</dbReference>
<keyword evidence="5 6" id="KW-0694">RNA-binding</keyword>
<comment type="function">
    <text evidence="6">RNA helicase.</text>
</comment>
<keyword evidence="3 6" id="KW-0347">Helicase</keyword>
<evidence type="ECO:0000256" key="2">
    <source>
        <dbReference type="ARBA" id="ARBA00022801"/>
    </source>
</evidence>
<feature type="domain" description="Helicase ATP-binding" evidence="8">
    <location>
        <begin position="126"/>
        <end position="331"/>
    </location>
</feature>
<evidence type="ECO:0000259" key="9">
    <source>
        <dbReference type="PROSITE" id="PS51194"/>
    </source>
</evidence>
<feature type="domain" description="Helicase C-terminal" evidence="9">
    <location>
        <begin position="361"/>
        <end position="533"/>
    </location>
</feature>
<feature type="compositionally biased region" description="Low complexity" evidence="7">
    <location>
        <begin position="39"/>
        <end position="50"/>
    </location>
</feature>
<dbReference type="InterPro" id="IPR014001">
    <property type="entry name" value="Helicase_ATP-bd"/>
</dbReference>
<keyword evidence="1 6" id="KW-0547">Nucleotide-binding</keyword>
<sequence>MLRVAHAWRVLPRRGGMAWATYVPVRGVRTPSKHRLAAIAASKARASGAPAPSPSPKPGPASRRAAPLSRPGELPPLTFDSPTAPNDQQRMFSAPPLSPALVDRVHALLGEQAKPTTPQAHSLAYFFQGSSSKHTILAAETGSGKTLAYLLPVLQALHTSRSATEHADLARVRAGHAPRILPRALVLAPTHELARQISDVAKALCHDASHKLRVACSSKPAYAAHLYQDVAQLAARAEDPMDVPGAPISPDVLVSTPSFLNEYSERLLAWDNVQALVIDEADTLLDMGFRPATQRLMDDMPASAQHMYVTATIPQSMRTFLEERYKDLHILASPHLHRLPPRLKAMFVDPGGNKELAVLKEIFRVFTAPGCDKDQILIFRDKRRSVEQLSQYLAARRVDHVALTGEADDRRTRTSKALYPFLARPTSYLEEADPPADAPRVLLTTSLLSRGLDFGPFVRHVFLPDAGRHTARSVHAANNNALELLHRAGRSARAGRAGTVVVFDKESAPGKTKVLINHRGQKKGIVRGQMALLVDALQRKKKRRAS</sequence>
<dbReference type="GO" id="GO:0005524">
    <property type="term" value="F:ATP binding"/>
    <property type="evidence" value="ECO:0007669"/>
    <property type="project" value="UniProtKB-UniRule"/>
</dbReference>
<dbReference type="PROSITE" id="PS51192">
    <property type="entry name" value="HELICASE_ATP_BIND_1"/>
    <property type="match status" value="1"/>
</dbReference>
<evidence type="ECO:0000313" key="10">
    <source>
        <dbReference type="EMBL" id="WFD23946.1"/>
    </source>
</evidence>
<evidence type="ECO:0000313" key="11">
    <source>
        <dbReference type="Proteomes" id="UP001214415"/>
    </source>
</evidence>
<evidence type="ECO:0000256" key="7">
    <source>
        <dbReference type="SAM" id="MobiDB-lite"/>
    </source>
</evidence>
<name>A0AAF0IZH9_9BASI</name>
<dbReference type="Gene3D" id="3.40.50.300">
    <property type="entry name" value="P-loop containing nucleotide triphosphate hydrolases"/>
    <property type="match status" value="2"/>
</dbReference>
<evidence type="ECO:0000256" key="4">
    <source>
        <dbReference type="ARBA" id="ARBA00022840"/>
    </source>
</evidence>
<comment type="similarity">
    <text evidence="6">Belongs to the DEAD box helicase family.</text>
</comment>
<dbReference type="Proteomes" id="UP001214415">
    <property type="component" value="Chromosome 5"/>
</dbReference>
<dbReference type="PANTHER" id="PTHR24031">
    <property type="entry name" value="RNA HELICASE"/>
    <property type="match status" value="1"/>
</dbReference>
<comment type="domain">
    <text evidence="6">The Q motif is unique to and characteristic of the DEAD box family of RNA helicases and controls ATP binding and hydrolysis.</text>
</comment>
<protein>
    <recommendedName>
        <fullName evidence="6">ATP-dependent RNA helicase</fullName>
        <ecNumber evidence="6">3.6.4.13</ecNumber>
    </recommendedName>
</protein>
<gene>
    <name evidence="10" type="primary">MRH4</name>
    <name evidence="10" type="ORF">MEQU1_002641</name>
</gene>
<dbReference type="InterPro" id="IPR001650">
    <property type="entry name" value="Helicase_C-like"/>
</dbReference>
<dbReference type="Pfam" id="PF00270">
    <property type="entry name" value="DEAD"/>
    <property type="match status" value="1"/>
</dbReference>
<dbReference type="EMBL" id="CP119904">
    <property type="protein sequence ID" value="WFD23946.1"/>
    <property type="molecule type" value="Genomic_DNA"/>
</dbReference>
<evidence type="ECO:0000256" key="5">
    <source>
        <dbReference type="ARBA" id="ARBA00022884"/>
    </source>
</evidence>
<dbReference type="InterPro" id="IPR027417">
    <property type="entry name" value="P-loop_NTPase"/>
</dbReference>
<organism evidence="10 11">
    <name type="scientific">Malassezia equina</name>
    <dbReference type="NCBI Taxonomy" id="1381935"/>
    <lineage>
        <taxon>Eukaryota</taxon>
        <taxon>Fungi</taxon>
        <taxon>Dikarya</taxon>
        <taxon>Basidiomycota</taxon>
        <taxon>Ustilaginomycotina</taxon>
        <taxon>Malasseziomycetes</taxon>
        <taxon>Malasseziales</taxon>
        <taxon>Malasseziaceae</taxon>
        <taxon>Malassezia</taxon>
    </lineage>
</organism>
<dbReference type="PROSITE" id="PS51194">
    <property type="entry name" value="HELICASE_CTER"/>
    <property type="match status" value="1"/>
</dbReference>
<reference evidence="10" key="1">
    <citation type="submission" date="2023-03" db="EMBL/GenBank/DDBJ databases">
        <title>Mating type loci evolution in Malassezia.</title>
        <authorList>
            <person name="Coelho M.A."/>
        </authorList>
    </citation>
    <scope>NUCLEOTIDE SEQUENCE</scope>
    <source>
        <strain evidence="10">CBS 12830</strain>
    </source>
</reference>
<comment type="catalytic activity">
    <reaction evidence="6">
        <text>ATP + H2O = ADP + phosphate + H(+)</text>
        <dbReference type="Rhea" id="RHEA:13065"/>
        <dbReference type="ChEBI" id="CHEBI:15377"/>
        <dbReference type="ChEBI" id="CHEBI:15378"/>
        <dbReference type="ChEBI" id="CHEBI:30616"/>
        <dbReference type="ChEBI" id="CHEBI:43474"/>
        <dbReference type="ChEBI" id="CHEBI:456216"/>
        <dbReference type="EC" id="3.6.4.13"/>
    </reaction>
</comment>
<evidence type="ECO:0000256" key="6">
    <source>
        <dbReference type="RuleBase" id="RU365068"/>
    </source>
</evidence>
<dbReference type="EC" id="3.6.4.13" evidence="6"/>
<dbReference type="GO" id="GO:0003723">
    <property type="term" value="F:RNA binding"/>
    <property type="evidence" value="ECO:0007669"/>
    <property type="project" value="UniProtKB-UniRule"/>
</dbReference>
<feature type="compositionally biased region" description="Polar residues" evidence="7">
    <location>
        <begin position="80"/>
        <end position="91"/>
    </location>
</feature>
<dbReference type="InterPro" id="IPR044742">
    <property type="entry name" value="DEAD/DEAH_RhlB"/>
</dbReference>
<proteinExistence type="inferred from homology"/>
<dbReference type="GO" id="GO:0003724">
    <property type="term" value="F:RNA helicase activity"/>
    <property type="evidence" value="ECO:0007669"/>
    <property type="project" value="UniProtKB-EC"/>
</dbReference>
<dbReference type="SMART" id="SM00487">
    <property type="entry name" value="DEXDc"/>
    <property type="match status" value="1"/>
</dbReference>
<evidence type="ECO:0000259" key="8">
    <source>
        <dbReference type="PROSITE" id="PS51192"/>
    </source>
</evidence>
<evidence type="ECO:0000256" key="3">
    <source>
        <dbReference type="ARBA" id="ARBA00022806"/>
    </source>
</evidence>
<dbReference type="SUPFAM" id="SSF52540">
    <property type="entry name" value="P-loop containing nucleoside triphosphate hydrolases"/>
    <property type="match status" value="1"/>
</dbReference>
<keyword evidence="11" id="KW-1185">Reference proteome</keyword>
<dbReference type="SMART" id="SM00490">
    <property type="entry name" value="HELICc"/>
    <property type="match status" value="1"/>
</dbReference>